<dbReference type="InterPro" id="IPR012340">
    <property type="entry name" value="NA-bd_OB-fold"/>
</dbReference>
<sequence length="320" mass="36024">MTKKLKTGTVIKSTGSWYKVLTADLQEWQCRIRGKLRIVGIKSTNPIAVGDNVEFEIEDEDIFEGVIKHILPRKNYIIRKSINLSKRSHILAANIDHVYLLVTLVVPETSTGFIDRFLITAAAYHIPVTMLFNKVDLFNAHELTLLDEFKSVYEKIGYRCLNISATNPATAEFLKAEIKDKKVMFGGHSGVGKSTLVNALAPELDIRTTEISASNMAGQHTTTFAEMHPLEGGGFIIDTPGIKAFGLIDFNKADLSHYFPEMKAIMSECKFSNCMHINEPKCAVKAAVENGEIAESRYQNYKNMFEDDESENYRQNIYKQ</sequence>
<keyword evidence="1 10" id="KW-0963">Cytoplasm</keyword>
<evidence type="ECO:0000256" key="10">
    <source>
        <dbReference type="HAMAP-Rule" id="MF_01820"/>
    </source>
</evidence>
<keyword evidence="4 10" id="KW-0699">rRNA-binding</keyword>
<dbReference type="EMBL" id="QKSB01000016">
    <property type="protein sequence ID" value="PZE15794.1"/>
    <property type="molecule type" value="Genomic_DNA"/>
</dbReference>
<keyword evidence="14" id="KW-1185">Reference proteome</keyword>
<evidence type="ECO:0000256" key="5">
    <source>
        <dbReference type="ARBA" id="ARBA00022741"/>
    </source>
</evidence>
<comment type="caution">
    <text evidence="13">The sequence shown here is derived from an EMBL/GenBank/DDBJ whole genome shotgun (WGS) entry which is preliminary data.</text>
</comment>
<dbReference type="NCBIfam" id="TIGR00157">
    <property type="entry name" value="ribosome small subunit-dependent GTPase A"/>
    <property type="match status" value="1"/>
</dbReference>
<keyword evidence="2 10" id="KW-0690">Ribosome biogenesis</keyword>
<evidence type="ECO:0000256" key="3">
    <source>
        <dbReference type="ARBA" id="ARBA00022723"/>
    </source>
</evidence>
<reference evidence="13 14" key="1">
    <citation type="submission" date="2018-06" db="EMBL/GenBank/DDBJ databases">
        <title>The draft genome sequence of Crocinitomix sp. SM1701.</title>
        <authorList>
            <person name="Zhang X."/>
        </authorList>
    </citation>
    <scope>NUCLEOTIDE SEQUENCE [LARGE SCALE GENOMIC DNA]</scope>
    <source>
        <strain evidence="13 14">SM1701</strain>
    </source>
</reference>
<dbReference type="PANTHER" id="PTHR32120">
    <property type="entry name" value="SMALL RIBOSOMAL SUBUNIT BIOGENESIS GTPASE RSGA"/>
    <property type="match status" value="1"/>
</dbReference>
<dbReference type="Gene3D" id="1.10.40.50">
    <property type="entry name" value="Probable gtpase engc, domain 3"/>
    <property type="match status" value="1"/>
</dbReference>
<dbReference type="HAMAP" id="MF_01820">
    <property type="entry name" value="GTPase_RsgA"/>
    <property type="match status" value="1"/>
</dbReference>
<evidence type="ECO:0000256" key="1">
    <source>
        <dbReference type="ARBA" id="ARBA00022490"/>
    </source>
</evidence>
<feature type="domain" description="EngC GTPase" evidence="11">
    <location>
        <begin position="93"/>
        <end position="243"/>
    </location>
</feature>
<feature type="binding site" evidence="10">
    <location>
        <position position="274"/>
    </location>
    <ligand>
        <name>Zn(2+)</name>
        <dbReference type="ChEBI" id="CHEBI:29105"/>
    </ligand>
</feature>
<dbReference type="Pfam" id="PF16745">
    <property type="entry name" value="RsgA_N"/>
    <property type="match status" value="1"/>
</dbReference>
<dbReference type="Pfam" id="PF03193">
    <property type="entry name" value="RsgA_GTPase"/>
    <property type="match status" value="1"/>
</dbReference>
<dbReference type="InterPro" id="IPR030378">
    <property type="entry name" value="G_CP_dom"/>
</dbReference>
<dbReference type="Gene3D" id="3.40.50.300">
    <property type="entry name" value="P-loop containing nucleotide triphosphate hydrolases"/>
    <property type="match status" value="1"/>
</dbReference>
<accession>A0A2W1MWM9</accession>
<evidence type="ECO:0000256" key="7">
    <source>
        <dbReference type="ARBA" id="ARBA00022833"/>
    </source>
</evidence>
<dbReference type="OrthoDB" id="9809485at2"/>
<dbReference type="InterPro" id="IPR031944">
    <property type="entry name" value="RsgA_N"/>
</dbReference>
<dbReference type="GO" id="GO:0005525">
    <property type="term" value="F:GTP binding"/>
    <property type="evidence" value="ECO:0007669"/>
    <property type="project" value="UniProtKB-UniRule"/>
</dbReference>
<feature type="binding site" evidence="10">
    <location>
        <begin position="133"/>
        <end position="136"/>
    </location>
    <ligand>
        <name>GTP</name>
        <dbReference type="ChEBI" id="CHEBI:37565"/>
    </ligand>
</feature>
<dbReference type="SUPFAM" id="SSF52540">
    <property type="entry name" value="P-loop containing nucleoside triphosphate hydrolases"/>
    <property type="match status" value="1"/>
</dbReference>
<comment type="subcellular location">
    <subcellularLocation>
        <location evidence="10">Cytoplasm</location>
    </subcellularLocation>
</comment>
<dbReference type="InterPro" id="IPR027417">
    <property type="entry name" value="P-loop_NTPase"/>
</dbReference>
<dbReference type="InterPro" id="IPR004881">
    <property type="entry name" value="Ribosome_biogen_GTPase_RsgA"/>
</dbReference>
<dbReference type="CDD" id="cd04466">
    <property type="entry name" value="S1_YloQ_GTPase"/>
    <property type="match status" value="1"/>
</dbReference>
<dbReference type="RefSeq" id="WP_111064533.1">
    <property type="nucleotide sequence ID" value="NZ_JBHUCU010000030.1"/>
</dbReference>
<comment type="cofactor">
    <cofactor evidence="10">
        <name>Zn(2+)</name>
        <dbReference type="ChEBI" id="CHEBI:29105"/>
    </cofactor>
    <text evidence="10">Binds 1 zinc ion per subunit.</text>
</comment>
<dbReference type="EC" id="3.6.1.-" evidence="10"/>
<keyword evidence="7 10" id="KW-0862">Zinc</keyword>
<evidence type="ECO:0000256" key="4">
    <source>
        <dbReference type="ARBA" id="ARBA00022730"/>
    </source>
</evidence>
<dbReference type="CDD" id="cd01854">
    <property type="entry name" value="YjeQ_EngC"/>
    <property type="match status" value="1"/>
</dbReference>
<evidence type="ECO:0000313" key="14">
    <source>
        <dbReference type="Proteomes" id="UP000249248"/>
    </source>
</evidence>
<comment type="function">
    <text evidence="10">One of several proteins that assist in the late maturation steps of the functional core of the 30S ribosomal subunit. Helps release RbfA from mature subunits. May play a role in the assembly of ribosomal proteins into the subunit. Circularly permuted GTPase that catalyzes slow GTP hydrolysis, GTPase activity is stimulated by the 30S ribosomal subunit.</text>
</comment>
<evidence type="ECO:0000259" key="11">
    <source>
        <dbReference type="PROSITE" id="PS50936"/>
    </source>
</evidence>
<dbReference type="GO" id="GO:0003924">
    <property type="term" value="F:GTPase activity"/>
    <property type="evidence" value="ECO:0007669"/>
    <property type="project" value="UniProtKB-UniRule"/>
</dbReference>
<dbReference type="PANTHER" id="PTHR32120:SF11">
    <property type="entry name" value="SMALL RIBOSOMAL SUBUNIT BIOGENESIS GTPASE RSGA 1, MITOCHONDRIAL-RELATED"/>
    <property type="match status" value="1"/>
</dbReference>
<feature type="binding site" evidence="10">
    <location>
        <begin position="187"/>
        <end position="195"/>
    </location>
    <ligand>
        <name>GTP</name>
        <dbReference type="ChEBI" id="CHEBI:37565"/>
    </ligand>
</feature>
<dbReference type="InterPro" id="IPR010914">
    <property type="entry name" value="RsgA_GTPase_dom"/>
</dbReference>
<dbReference type="GO" id="GO:0005737">
    <property type="term" value="C:cytoplasm"/>
    <property type="evidence" value="ECO:0007669"/>
    <property type="project" value="UniProtKB-SubCell"/>
</dbReference>
<gene>
    <name evidence="10 13" type="primary">rsgA</name>
    <name evidence="13" type="ORF">DNU06_16105</name>
</gene>
<feature type="binding site" evidence="10">
    <location>
        <position position="282"/>
    </location>
    <ligand>
        <name>Zn(2+)</name>
        <dbReference type="ChEBI" id="CHEBI:29105"/>
    </ligand>
</feature>
<evidence type="ECO:0000256" key="6">
    <source>
        <dbReference type="ARBA" id="ARBA00022801"/>
    </source>
</evidence>
<dbReference type="SUPFAM" id="SSF50249">
    <property type="entry name" value="Nucleic acid-binding proteins"/>
    <property type="match status" value="1"/>
</dbReference>
<keyword evidence="9 10" id="KW-0342">GTP-binding</keyword>
<feature type="binding site" evidence="10">
    <location>
        <position position="276"/>
    </location>
    <ligand>
        <name>Zn(2+)</name>
        <dbReference type="ChEBI" id="CHEBI:29105"/>
    </ligand>
</feature>
<dbReference type="AlphaFoldDB" id="A0A2W1MWM9"/>
<protein>
    <recommendedName>
        <fullName evidence="10">Small ribosomal subunit biogenesis GTPase RsgA</fullName>
        <ecNumber evidence="10">3.6.1.-</ecNumber>
    </recommendedName>
</protein>
<dbReference type="GO" id="GO:0019843">
    <property type="term" value="F:rRNA binding"/>
    <property type="evidence" value="ECO:0007669"/>
    <property type="project" value="UniProtKB-KW"/>
</dbReference>
<dbReference type="Proteomes" id="UP000249248">
    <property type="component" value="Unassembled WGS sequence"/>
</dbReference>
<evidence type="ECO:0000256" key="9">
    <source>
        <dbReference type="ARBA" id="ARBA00023134"/>
    </source>
</evidence>
<comment type="similarity">
    <text evidence="10">Belongs to the TRAFAC class YlqF/YawG GTPase family. RsgA subfamily.</text>
</comment>
<evidence type="ECO:0000256" key="2">
    <source>
        <dbReference type="ARBA" id="ARBA00022517"/>
    </source>
</evidence>
<evidence type="ECO:0000259" key="12">
    <source>
        <dbReference type="PROSITE" id="PS51721"/>
    </source>
</evidence>
<name>A0A2W1MWM9_9FLAO</name>
<evidence type="ECO:0000313" key="13">
    <source>
        <dbReference type="EMBL" id="PZE15794.1"/>
    </source>
</evidence>
<comment type="subunit">
    <text evidence="10">Monomer. Associates with 30S ribosomal subunit, binds 16S rRNA.</text>
</comment>
<feature type="binding site" evidence="10">
    <location>
        <position position="269"/>
    </location>
    <ligand>
        <name>Zn(2+)</name>
        <dbReference type="ChEBI" id="CHEBI:29105"/>
    </ligand>
</feature>
<dbReference type="GO" id="GO:0046872">
    <property type="term" value="F:metal ion binding"/>
    <property type="evidence" value="ECO:0007669"/>
    <property type="project" value="UniProtKB-KW"/>
</dbReference>
<evidence type="ECO:0000256" key="8">
    <source>
        <dbReference type="ARBA" id="ARBA00022884"/>
    </source>
</evidence>
<dbReference type="PROSITE" id="PS50936">
    <property type="entry name" value="ENGC_GTPASE"/>
    <property type="match status" value="1"/>
</dbReference>
<dbReference type="GO" id="GO:0042274">
    <property type="term" value="P:ribosomal small subunit biogenesis"/>
    <property type="evidence" value="ECO:0007669"/>
    <property type="project" value="UniProtKB-UniRule"/>
</dbReference>
<dbReference type="PROSITE" id="PS51721">
    <property type="entry name" value="G_CP"/>
    <property type="match status" value="1"/>
</dbReference>
<dbReference type="Gene3D" id="2.40.50.140">
    <property type="entry name" value="Nucleic acid-binding proteins"/>
    <property type="match status" value="1"/>
</dbReference>
<keyword evidence="5 10" id="KW-0547">Nucleotide-binding</keyword>
<feature type="domain" description="CP-type G" evidence="12">
    <location>
        <begin position="84"/>
        <end position="245"/>
    </location>
</feature>
<keyword evidence="6 10" id="KW-0378">Hydrolase</keyword>
<proteinExistence type="inferred from homology"/>
<keyword evidence="8 10" id="KW-0694">RNA-binding</keyword>
<organism evidence="13 14">
    <name type="scientific">Putridiphycobacter roseus</name>
    <dbReference type="NCBI Taxonomy" id="2219161"/>
    <lineage>
        <taxon>Bacteria</taxon>
        <taxon>Pseudomonadati</taxon>
        <taxon>Bacteroidota</taxon>
        <taxon>Flavobacteriia</taxon>
        <taxon>Flavobacteriales</taxon>
        <taxon>Crocinitomicaceae</taxon>
        <taxon>Putridiphycobacter</taxon>
    </lineage>
</organism>
<keyword evidence="3 10" id="KW-0479">Metal-binding</keyword>